<dbReference type="InterPro" id="IPR022812">
    <property type="entry name" value="Dynamin"/>
</dbReference>
<dbReference type="InterPro" id="IPR045063">
    <property type="entry name" value="Dynamin_N"/>
</dbReference>
<dbReference type="GO" id="GO:0005525">
    <property type="term" value="F:GTP binding"/>
    <property type="evidence" value="ECO:0007669"/>
    <property type="project" value="UniProtKB-KW"/>
</dbReference>
<reference evidence="3 4" key="1">
    <citation type="journal article" date="2014" name="Nat. Genet.">
        <title>Genome sequence of the hot pepper provides insights into the evolution of pungency in Capsicum species.</title>
        <authorList>
            <person name="Kim S."/>
            <person name="Park M."/>
            <person name="Yeom S.I."/>
            <person name="Kim Y.M."/>
            <person name="Lee J.M."/>
            <person name="Lee H.A."/>
            <person name="Seo E."/>
            <person name="Choi J."/>
            <person name="Cheong K."/>
            <person name="Kim K.T."/>
            <person name="Jung K."/>
            <person name="Lee G.W."/>
            <person name="Oh S.K."/>
            <person name="Bae C."/>
            <person name="Kim S.B."/>
            <person name="Lee H.Y."/>
            <person name="Kim S.Y."/>
            <person name="Kim M.S."/>
            <person name="Kang B.C."/>
            <person name="Jo Y.D."/>
            <person name="Yang H.B."/>
            <person name="Jeong H.J."/>
            <person name="Kang W.H."/>
            <person name="Kwon J.K."/>
            <person name="Shin C."/>
            <person name="Lim J.Y."/>
            <person name="Park J.H."/>
            <person name="Huh J.H."/>
            <person name="Kim J.S."/>
            <person name="Kim B.D."/>
            <person name="Cohen O."/>
            <person name="Paran I."/>
            <person name="Suh M.C."/>
            <person name="Lee S.B."/>
            <person name="Kim Y.K."/>
            <person name="Shin Y."/>
            <person name="Noh S.J."/>
            <person name="Park J."/>
            <person name="Seo Y.S."/>
            <person name="Kwon S.Y."/>
            <person name="Kim H.A."/>
            <person name="Park J.M."/>
            <person name="Kim H.J."/>
            <person name="Choi S.B."/>
            <person name="Bosland P.W."/>
            <person name="Reeves G."/>
            <person name="Jo S.H."/>
            <person name="Lee B.W."/>
            <person name="Cho H.T."/>
            <person name="Choi H.S."/>
            <person name="Lee M.S."/>
            <person name="Yu Y."/>
            <person name="Do Choi Y."/>
            <person name="Park B.S."/>
            <person name="van Deynze A."/>
            <person name="Ashrafi H."/>
            <person name="Hill T."/>
            <person name="Kim W.T."/>
            <person name="Pai H.S."/>
            <person name="Ahn H.K."/>
            <person name="Yeam I."/>
            <person name="Giovannoni J.J."/>
            <person name="Rose J.K."/>
            <person name="Sorensen I."/>
            <person name="Lee S.J."/>
            <person name="Kim R.W."/>
            <person name="Choi I.Y."/>
            <person name="Choi B.S."/>
            <person name="Lim J.S."/>
            <person name="Lee Y.H."/>
            <person name="Choi D."/>
        </authorList>
    </citation>
    <scope>NUCLEOTIDE SEQUENCE [LARGE SCALE GENOMIC DNA]</scope>
    <source>
        <strain evidence="4">cv. CM334</strain>
    </source>
</reference>
<feature type="domain" description="Dynamin GTPase" evidence="2">
    <location>
        <begin position="85"/>
        <end position="270"/>
    </location>
</feature>
<dbReference type="PROSITE" id="PS00410">
    <property type="entry name" value="G_DYNAMIN_1"/>
    <property type="match status" value="1"/>
</dbReference>
<dbReference type="InterPro" id="IPR001401">
    <property type="entry name" value="Dynamin_GTPase"/>
</dbReference>
<dbReference type="Proteomes" id="UP000222542">
    <property type="component" value="Unassembled WGS sequence"/>
</dbReference>
<sequence>MDRNVFHTSVLLNKNIGGLTDSKSMSSSEKLAIFFNILAHHEKNRSIKVDYIRSGWSVSQAFNECLYAILKLTPLLLVNPKSILEDETEDRWKWFEVQRHELQISGSILVFRVCTIAEPRPSDKSVLESIAGIKLPRGEGICTRVPLITRLQNHRETEVYLEYNGNLVPTDEAHIADVIILATNEIARHGKGISDISSKLIVKKNGVPDLTMVDLPRITRVTVLGQIEDMLEQISDAVVIWIICGSLNVSAEDNTTGQKNKITITNDKGR</sequence>
<keyword evidence="1" id="KW-0342">GTP-binding</keyword>
<dbReference type="InterPro" id="IPR019762">
    <property type="entry name" value="Dynamin_GTPase_CS"/>
</dbReference>
<proteinExistence type="inferred from homology"/>
<keyword evidence="4" id="KW-1185">Reference proteome</keyword>
<dbReference type="InterPro" id="IPR058353">
    <property type="entry name" value="DUF8040"/>
</dbReference>
<evidence type="ECO:0000313" key="4">
    <source>
        <dbReference type="Proteomes" id="UP000222542"/>
    </source>
</evidence>
<accession>A0A2G2Y607</accession>
<dbReference type="Pfam" id="PF00350">
    <property type="entry name" value="Dynamin_N"/>
    <property type="match status" value="1"/>
</dbReference>
<evidence type="ECO:0000259" key="2">
    <source>
        <dbReference type="SMART" id="SM00053"/>
    </source>
</evidence>
<dbReference type="Gramene" id="PHT65170">
    <property type="protein sequence ID" value="PHT65170"/>
    <property type="gene ID" value="T459_29595"/>
</dbReference>
<comment type="similarity">
    <text evidence="1">Belongs to the TRAFAC class dynamin-like GTPase superfamily. Dynamin/Fzo/YdjA family.</text>
</comment>
<dbReference type="EMBL" id="AYRZ02000012">
    <property type="protein sequence ID" value="PHT65170.1"/>
    <property type="molecule type" value="Genomic_DNA"/>
</dbReference>
<dbReference type="GO" id="GO:0003924">
    <property type="term" value="F:GTPase activity"/>
    <property type="evidence" value="ECO:0007669"/>
    <property type="project" value="InterPro"/>
</dbReference>
<dbReference type="Gene3D" id="3.40.50.300">
    <property type="entry name" value="P-loop containing nucleotide triphosphate hydrolases"/>
    <property type="match status" value="1"/>
</dbReference>
<keyword evidence="1" id="KW-0547">Nucleotide-binding</keyword>
<comment type="caution">
    <text evidence="3">The sequence shown here is derived from an EMBL/GenBank/DDBJ whole genome shotgun (WGS) entry which is preliminary data.</text>
</comment>
<dbReference type="PANTHER" id="PTHR11566">
    <property type="entry name" value="DYNAMIN"/>
    <property type="match status" value="1"/>
</dbReference>
<gene>
    <name evidence="3" type="ORF">T459_29595</name>
</gene>
<dbReference type="PRINTS" id="PR00195">
    <property type="entry name" value="DYNAMIN"/>
</dbReference>
<organism evidence="3 4">
    <name type="scientific">Capsicum annuum</name>
    <name type="common">Capsicum pepper</name>
    <dbReference type="NCBI Taxonomy" id="4072"/>
    <lineage>
        <taxon>Eukaryota</taxon>
        <taxon>Viridiplantae</taxon>
        <taxon>Streptophyta</taxon>
        <taxon>Embryophyta</taxon>
        <taxon>Tracheophyta</taxon>
        <taxon>Spermatophyta</taxon>
        <taxon>Magnoliopsida</taxon>
        <taxon>eudicotyledons</taxon>
        <taxon>Gunneridae</taxon>
        <taxon>Pentapetalae</taxon>
        <taxon>asterids</taxon>
        <taxon>lamiids</taxon>
        <taxon>Solanales</taxon>
        <taxon>Solanaceae</taxon>
        <taxon>Solanoideae</taxon>
        <taxon>Capsiceae</taxon>
        <taxon>Capsicum</taxon>
    </lineage>
</organism>
<evidence type="ECO:0000256" key="1">
    <source>
        <dbReference type="RuleBase" id="RU003932"/>
    </source>
</evidence>
<protein>
    <recommendedName>
        <fullName evidence="2">Dynamin GTPase domain-containing protein</fullName>
    </recommendedName>
</protein>
<dbReference type="PANTHER" id="PTHR11566:SF211">
    <property type="entry name" value="DYNAMIN-RELATED PROTEIN 4C-LIKE"/>
    <property type="match status" value="1"/>
</dbReference>
<dbReference type="SMART" id="SM00053">
    <property type="entry name" value="DYNc"/>
    <property type="match status" value="1"/>
</dbReference>
<dbReference type="AlphaFoldDB" id="A0A2G2Y607"/>
<name>A0A2G2Y607_CAPAN</name>
<dbReference type="InterPro" id="IPR027417">
    <property type="entry name" value="P-loop_NTPase"/>
</dbReference>
<evidence type="ECO:0000313" key="3">
    <source>
        <dbReference type="EMBL" id="PHT65170.1"/>
    </source>
</evidence>
<reference evidence="3 4" key="2">
    <citation type="journal article" date="2017" name="Genome Biol.">
        <title>New reference genome sequences of hot pepper reveal the massive evolution of plant disease-resistance genes by retroduplication.</title>
        <authorList>
            <person name="Kim S."/>
            <person name="Park J."/>
            <person name="Yeom S.I."/>
            <person name="Kim Y.M."/>
            <person name="Seo E."/>
            <person name="Kim K.T."/>
            <person name="Kim M.S."/>
            <person name="Lee J.M."/>
            <person name="Cheong K."/>
            <person name="Shin H.S."/>
            <person name="Kim S.B."/>
            <person name="Han K."/>
            <person name="Lee J."/>
            <person name="Park M."/>
            <person name="Lee H.A."/>
            <person name="Lee H.Y."/>
            <person name="Lee Y."/>
            <person name="Oh S."/>
            <person name="Lee J.H."/>
            <person name="Choi E."/>
            <person name="Choi E."/>
            <person name="Lee S.E."/>
            <person name="Jeon J."/>
            <person name="Kim H."/>
            <person name="Choi G."/>
            <person name="Song H."/>
            <person name="Lee J."/>
            <person name="Lee S.C."/>
            <person name="Kwon J.K."/>
            <person name="Lee H.Y."/>
            <person name="Koo N."/>
            <person name="Hong Y."/>
            <person name="Kim R.W."/>
            <person name="Kang W.H."/>
            <person name="Huh J.H."/>
            <person name="Kang B.C."/>
            <person name="Yang T.J."/>
            <person name="Lee Y.H."/>
            <person name="Bennetzen J.L."/>
            <person name="Choi D."/>
        </authorList>
    </citation>
    <scope>NUCLEOTIDE SEQUENCE [LARGE SCALE GENOMIC DNA]</scope>
    <source>
        <strain evidence="4">cv. CM334</strain>
    </source>
</reference>
<dbReference type="Pfam" id="PF26138">
    <property type="entry name" value="DUF8040"/>
    <property type="match status" value="1"/>
</dbReference>
<dbReference type="SUPFAM" id="SSF52540">
    <property type="entry name" value="P-loop containing nucleoside triphosphate hydrolases"/>
    <property type="match status" value="1"/>
</dbReference>
<dbReference type="STRING" id="4072.A0A2G2Y607"/>